<dbReference type="InterPro" id="IPR019430">
    <property type="entry name" value="7TM_GPCR_serpentine_rcpt_Srx"/>
</dbReference>
<feature type="transmembrane region" description="Helical" evidence="1">
    <location>
        <begin position="116"/>
        <end position="135"/>
    </location>
</feature>
<evidence type="ECO:0000313" key="3">
    <source>
        <dbReference type="Proteomes" id="UP000035680"/>
    </source>
</evidence>
<feature type="transmembrane region" description="Helical" evidence="1">
    <location>
        <begin position="29"/>
        <end position="46"/>
    </location>
</feature>
<reference evidence="3" key="1">
    <citation type="submission" date="2014-07" db="EMBL/GenBank/DDBJ databases">
        <authorList>
            <person name="Martin A.A"/>
            <person name="De Silva N."/>
        </authorList>
    </citation>
    <scope>NUCLEOTIDE SEQUENCE</scope>
</reference>
<name>A0A0K0F3Y7_STRVS</name>
<keyword evidence="1" id="KW-1133">Transmembrane helix</keyword>
<evidence type="ECO:0000259" key="2">
    <source>
        <dbReference type="Pfam" id="PF10328"/>
    </source>
</evidence>
<reference evidence="4" key="2">
    <citation type="submission" date="2015-08" db="UniProtKB">
        <authorList>
            <consortium name="WormBaseParasite"/>
        </authorList>
    </citation>
    <scope>IDENTIFICATION</scope>
</reference>
<dbReference type="Proteomes" id="UP000035680">
    <property type="component" value="Unassembled WGS sequence"/>
</dbReference>
<evidence type="ECO:0000256" key="1">
    <source>
        <dbReference type="SAM" id="Phobius"/>
    </source>
</evidence>
<proteinExistence type="predicted"/>
<keyword evidence="1" id="KW-0472">Membrane</keyword>
<evidence type="ECO:0000313" key="4">
    <source>
        <dbReference type="WBParaSite" id="SVE_0352200.1"/>
    </source>
</evidence>
<dbReference type="WBParaSite" id="SVE_0352200.1">
    <property type="protein sequence ID" value="SVE_0352200.1"/>
    <property type="gene ID" value="SVE_0352200"/>
</dbReference>
<feature type="domain" description="7TM GPCR serpentine receptor class x (Srx)" evidence="2">
    <location>
        <begin position="3"/>
        <end position="122"/>
    </location>
</feature>
<feature type="transmembrane region" description="Helical" evidence="1">
    <location>
        <begin position="67"/>
        <end position="87"/>
    </location>
</feature>
<dbReference type="AlphaFoldDB" id="A0A0K0F3Y7"/>
<dbReference type="Pfam" id="PF10328">
    <property type="entry name" value="7TM_GPCR_Srx"/>
    <property type="match status" value="1"/>
</dbReference>
<organism evidence="3 4">
    <name type="scientific">Strongyloides venezuelensis</name>
    <name type="common">Threadworm</name>
    <dbReference type="NCBI Taxonomy" id="75913"/>
    <lineage>
        <taxon>Eukaryota</taxon>
        <taxon>Metazoa</taxon>
        <taxon>Ecdysozoa</taxon>
        <taxon>Nematoda</taxon>
        <taxon>Chromadorea</taxon>
        <taxon>Rhabditida</taxon>
        <taxon>Tylenchina</taxon>
        <taxon>Panagrolaimomorpha</taxon>
        <taxon>Strongyloidoidea</taxon>
        <taxon>Strongyloididae</taxon>
        <taxon>Strongyloides</taxon>
    </lineage>
</organism>
<keyword evidence="1" id="KW-0812">Transmembrane</keyword>
<accession>A0A0K0F3Y7</accession>
<keyword evidence="3" id="KW-1185">Reference proteome</keyword>
<sequence>MYIFYNIEFGTWDYSFQESSPFKNIDNKVLIFENVSSFILFLVVIIKIYLNPSNKTSNKRKNKSMEIYLFIQVFINGIFFIIDEILWEYGNYICPDSDILYTVINFVWSLTPGKDGIMNIIFLKNIRAPVVLLFSKRRSLKNRTKRKIWVTDRRTNKM</sequence>
<dbReference type="SUPFAM" id="SSF81321">
    <property type="entry name" value="Family A G protein-coupled receptor-like"/>
    <property type="match status" value="1"/>
</dbReference>
<protein>
    <submittedName>
        <fullName evidence="4">7TM_GPCR_Srx domain-containing protein</fullName>
    </submittedName>
</protein>